<dbReference type="PROSITE" id="PS51229">
    <property type="entry name" value="DCUN1"/>
    <property type="match status" value="1"/>
</dbReference>
<evidence type="ECO:0000313" key="3">
    <source>
        <dbReference type="EMBL" id="KAF5224397.1"/>
    </source>
</evidence>
<evidence type="ECO:0000259" key="2">
    <source>
        <dbReference type="PROSITE" id="PS51229"/>
    </source>
</evidence>
<dbReference type="Proteomes" id="UP000583944">
    <property type="component" value="Unassembled WGS sequence"/>
</dbReference>
<dbReference type="GO" id="GO:0000151">
    <property type="term" value="C:ubiquitin ligase complex"/>
    <property type="evidence" value="ECO:0007669"/>
    <property type="project" value="TreeGrafter"/>
</dbReference>
<dbReference type="PANTHER" id="PTHR12281">
    <property type="entry name" value="RP42 RELATED"/>
    <property type="match status" value="1"/>
</dbReference>
<dbReference type="GO" id="GO:0045116">
    <property type="term" value="P:protein neddylation"/>
    <property type="evidence" value="ECO:0007669"/>
    <property type="project" value="TreeGrafter"/>
</dbReference>
<dbReference type="Gene3D" id="1.10.238.200">
    <property type="entry name" value="Cullin, PONY binding domain"/>
    <property type="match status" value="1"/>
</dbReference>
<comment type="function">
    <text evidence="1">Neddylation of cullins play an essential role in the regulation of SCF-type complexes activity.</text>
</comment>
<evidence type="ECO:0000313" key="6">
    <source>
        <dbReference type="Proteomes" id="UP000583944"/>
    </source>
</evidence>
<evidence type="ECO:0000313" key="4">
    <source>
        <dbReference type="EMBL" id="PWU97950.1"/>
    </source>
</evidence>
<dbReference type="Pfam" id="PF03556">
    <property type="entry name" value="Cullin_binding"/>
    <property type="match status" value="1"/>
</dbReference>
<dbReference type="VEuPathDB" id="TriTrypDB:BCY84_20494"/>
<proteinExistence type="predicted"/>
<dbReference type="VEuPathDB" id="TriTrypDB:Tc_MARK_2451"/>
<dbReference type="VEuPathDB" id="TriTrypDB:TcG_01309"/>
<accession>A0A2V2VNQ1</accession>
<reference evidence="3" key="3">
    <citation type="submission" date="2020-04" db="EMBL/GenBank/DDBJ databases">
        <authorList>
            <person name="Diaz Viraque F."/>
        </authorList>
    </citation>
    <scope>NUCLEOTIDE SEQUENCE</scope>
    <source>
        <strain evidence="3">Berenice</strain>
    </source>
</reference>
<evidence type="ECO:0000256" key="1">
    <source>
        <dbReference type="RuleBase" id="RU410713"/>
    </source>
</evidence>
<reference evidence="4 5" key="1">
    <citation type="journal article" date="2018" name="Microb. Genom.">
        <title>Expanding an expanded genome: long-read sequencing of Trypanosoma cruzi.</title>
        <authorList>
            <person name="Berna L."/>
            <person name="Rodriguez M."/>
            <person name="Chiribao M.L."/>
            <person name="Parodi-Talice A."/>
            <person name="Pita S."/>
            <person name="Rijo G."/>
            <person name="Alvarez-Valin F."/>
            <person name="Robello C."/>
        </authorList>
    </citation>
    <scope>NUCLEOTIDE SEQUENCE [LARGE SCALE GENOMIC DNA]</scope>
    <source>
        <strain evidence="4 5">TCC</strain>
    </source>
</reference>
<dbReference type="VEuPathDB" id="TriTrypDB:TCSYLVIO_003691"/>
<dbReference type="InterPro" id="IPR005176">
    <property type="entry name" value="PONY_dom"/>
</dbReference>
<dbReference type="GO" id="GO:0097602">
    <property type="term" value="F:cullin family protein binding"/>
    <property type="evidence" value="ECO:0007669"/>
    <property type="project" value="TreeGrafter"/>
</dbReference>
<dbReference type="EMBL" id="PRFC01000235">
    <property type="protein sequence ID" value="PWU97950.1"/>
    <property type="molecule type" value="Genomic_DNA"/>
</dbReference>
<dbReference type="AlphaFoldDB" id="A0A2V2VNQ1"/>
<dbReference type="InterPro" id="IPR014764">
    <property type="entry name" value="DCN-prot"/>
</dbReference>
<feature type="domain" description="DCUN1" evidence="2">
    <location>
        <begin position="60"/>
        <end position="248"/>
    </location>
</feature>
<evidence type="ECO:0000313" key="5">
    <source>
        <dbReference type="Proteomes" id="UP000246078"/>
    </source>
</evidence>
<dbReference type="VEuPathDB" id="TriTrypDB:C3747_235g20"/>
<gene>
    <name evidence="4" type="ORF">C3747_235g20</name>
    <name evidence="3" type="ORF">ECC02_002653</name>
</gene>
<dbReference type="VEuPathDB" id="TriTrypDB:TcCLB.510687.110"/>
<protein>
    <recommendedName>
        <fullName evidence="1">Defective in cullin neddylation protein</fullName>
    </recommendedName>
</protein>
<dbReference type="VEuPathDB" id="TriTrypDB:TCDM_02438"/>
<dbReference type="GO" id="GO:0031624">
    <property type="term" value="F:ubiquitin conjugating enzyme binding"/>
    <property type="evidence" value="ECO:0007669"/>
    <property type="project" value="TreeGrafter"/>
</dbReference>
<dbReference type="VEuPathDB" id="TriTrypDB:TcYC6_0091580"/>
<dbReference type="VEuPathDB" id="TriTrypDB:TcBrA4_0125800"/>
<reference evidence="3 6" key="2">
    <citation type="journal article" date="2019" name="Genome Biol. Evol.">
        <title>Nanopore Sequencing Significantly Improves Genome Assembly of the Protozoan Parasite Trypanosoma cruzi.</title>
        <authorList>
            <person name="Diaz-Viraque F."/>
            <person name="Pita S."/>
            <person name="Greif G."/>
            <person name="de Souza R.C.M."/>
            <person name="Iraola G."/>
            <person name="Robello C."/>
        </authorList>
    </citation>
    <scope>NUCLEOTIDE SEQUENCE [LARGE SCALE GENOMIC DNA]</scope>
    <source>
        <strain evidence="3 6">Berenice</strain>
    </source>
</reference>
<dbReference type="EMBL" id="JABDHM010000013">
    <property type="protein sequence ID" value="KAF5224397.1"/>
    <property type="molecule type" value="Genomic_DNA"/>
</dbReference>
<dbReference type="VEuPathDB" id="TriTrypDB:TcCL_NonESM13323"/>
<dbReference type="Proteomes" id="UP000246078">
    <property type="component" value="Unassembled WGS sequence"/>
</dbReference>
<dbReference type="VEuPathDB" id="TriTrypDB:ECC02_002653"/>
<sequence length="251" mass="28551">MPPKGQRSLNIAQPLSSSRAQSANAILRSAASAMATSGPAASKSSPRTSCFPRTFMATGNARSEMEAYYEQLLSQDRVDGVDAFGKNGIHLLCKGLGIKPESFEMYTLIWKMGVTRGCCIPRADWLKTMYTYKIEQPMDLKLVLVEWVKESRGDSFTEFYNDLYDYIRGEEARLMPCGTAVEAWAVLFQNEPRIIPWIKWYSDIYRREVTRDVWRQIGVFLSAVPNIEAYNVEDRWSCAIDSYVEWCKVSG</sequence>
<name>A0A2V2VNQ1_TRYCR</name>
<dbReference type="VEuPathDB" id="TriTrypDB:C4B63_7g416"/>
<dbReference type="GO" id="GO:0032182">
    <property type="term" value="F:ubiquitin-like protein binding"/>
    <property type="evidence" value="ECO:0007669"/>
    <property type="project" value="TreeGrafter"/>
</dbReference>
<organism evidence="4 5">
    <name type="scientific">Trypanosoma cruzi</name>
    <dbReference type="NCBI Taxonomy" id="5693"/>
    <lineage>
        <taxon>Eukaryota</taxon>
        <taxon>Discoba</taxon>
        <taxon>Euglenozoa</taxon>
        <taxon>Kinetoplastea</taxon>
        <taxon>Metakinetoplastina</taxon>
        <taxon>Trypanosomatida</taxon>
        <taxon>Trypanosomatidae</taxon>
        <taxon>Trypanosoma</taxon>
        <taxon>Schizotrypanum</taxon>
    </lineage>
</organism>
<dbReference type="InterPro" id="IPR042460">
    <property type="entry name" value="DCN1-like_PONY"/>
</dbReference>
<comment type="caution">
    <text evidence="4">The sequence shown here is derived from an EMBL/GenBank/DDBJ whole genome shotgun (WGS) entry which is preliminary data.</text>
</comment>
<dbReference type="PANTHER" id="PTHR12281:SF34">
    <property type="entry name" value="DEFECTIVE IN CULLIN NEDDYLATION PROTEIN"/>
    <property type="match status" value="1"/>
</dbReference>
<dbReference type="Gene3D" id="1.10.238.10">
    <property type="entry name" value="EF-hand"/>
    <property type="match status" value="1"/>
</dbReference>